<dbReference type="Proteomes" id="UP001596109">
    <property type="component" value="Unassembled WGS sequence"/>
</dbReference>
<accession>A0ABW0TS60</accession>
<comment type="caution">
    <text evidence="2">The sequence shown here is derived from an EMBL/GenBank/DDBJ whole genome shotgun (WGS) entry which is preliminary data.</text>
</comment>
<keyword evidence="1" id="KW-1133">Transmembrane helix</keyword>
<organism evidence="2 3">
    <name type="scientific">Sporosarcina soli</name>
    <dbReference type="NCBI Taxonomy" id="334736"/>
    <lineage>
        <taxon>Bacteria</taxon>
        <taxon>Bacillati</taxon>
        <taxon>Bacillota</taxon>
        <taxon>Bacilli</taxon>
        <taxon>Bacillales</taxon>
        <taxon>Caryophanaceae</taxon>
        <taxon>Sporosarcina</taxon>
    </lineage>
</organism>
<gene>
    <name evidence="2" type="ORF">ACFPRA_22690</name>
</gene>
<dbReference type="RefSeq" id="WP_381439813.1">
    <property type="nucleotide sequence ID" value="NZ_JBHSNO010000016.1"/>
</dbReference>
<feature type="transmembrane region" description="Helical" evidence="1">
    <location>
        <begin position="35"/>
        <end position="53"/>
    </location>
</feature>
<dbReference type="EMBL" id="JBHSNO010000016">
    <property type="protein sequence ID" value="MFC5591698.1"/>
    <property type="molecule type" value="Genomic_DNA"/>
</dbReference>
<keyword evidence="1" id="KW-0472">Membrane</keyword>
<reference evidence="3" key="1">
    <citation type="journal article" date="2019" name="Int. J. Syst. Evol. Microbiol.">
        <title>The Global Catalogue of Microorganisms (GCM) 10K type strain sequencing project: providing services to taxonomists for standard genome sequencing and annotation.</title>
        <authorList>
            <consortium name="The Broad Institute Genomics Platform"/>
            <consortium name="The Broad Institute Genome Sequencing Center for Infectious Disease"/>
            <person name="Wu L."/>
            <person name="Ma J."/>
        </authorList>
    </citation>
    <scope>NUCLEOTIDE SEQUENCE [LARGE SCALE GENOMIC DNA]</scope>
    <source>
        <strain evidence="3">CGMCC 4.1434</strain>
    </source>
</reference>
<keyword evidence="1" id="KW-0812">Transmembrane</keyword>
<evidence type="ECO:0000256" key="1">
    <source>
        <dbReference type="SAM" id="Phobius"/>
    </source>
</evidence>
<proteinExistence type="predicted"/>
<evidence type="ECO:0000313" key="2">
    <source>
        <dbReference type="EMBL" id="MFC5591698.1"/>
    </source>
</evidence>
<sequence>MSLEGLFTWLSEEIKWALFIVLFIALIVTAFKRAWIAMIGVIIGLAFIGIFIVNPDILINISEFFAEKLNLGN</sequence>
<protein>
    <submittedName>
        <fullName evidence="2">Uncharacterized protein</fullName>
    </submittedName>
</protein>
<name>A0ABW0TS60_9BACL</name>
<keyword evidence="3" id="KW-1185">Reference proteome</keyword>
<evidence type="ECO:0000313" key="3">
    <source>
        <dbReference type="Proteomes" id="UP001596109"/>
    </source>
</evidence>
<feature type="transmembrane region" description="Helical" evidence="1">
    <location>
        <begin position="6"/>
        <end position="28"/>
    </location>
</feature>